<dbReference type="InterPro" id="IPR057754">
    <property type="entry name" value="PI4-kinase_beta/PIK1_cat"/>
</dbReference>
<evidence type="ECO:0000256" key="2">
    <source>
        <dbReference type="ARBA" id="ARBA00012169"/>
    </source>
</evidence>
<keyword evidence="10" id="KW-1185">Reference proteome</keyword>
<dbReference type="InterPro" id="IPR015433">
    <property type="entry name" value="PI3/4_kinase"/>
</dbReference>
<feature type="domain" description="PI3K/PI4K catalytic" evidence="8">
    <location>
        <begin position="973"/>
        <end position="1241"/>
    </location>
</feature>
<evidence type="ECO:0000256" key="5">
    <source>
        <dbReference type="SAM" id="MobiDB-lite"/>
    </source>
</evidence>
<keyword evidence="7" id="KW-0732">Signal</keyword>
<name>A0A418BAG0_9STRA</name>
<dbReference type="Pfam" id="PF00454">
    <property type="entry name" value="PI3_PI4_kinase"/>
    <property type="match status" value="1"/>
</dbReference>
<proteinExistence type="predicted"/>
<gene>
    <name evidence="9" type="ORF">DYB32_000273</name>
</gene>
<protein>
    <recommendedName>
        <fullName evidence="2">1-phosphatidylinositol 4-kinase</fullName>
        <ecNumber evidence="2">2.7.1.67</ecNumber>
    </recommendedName>
</protein>
<dbReference type="InterPro" id="IPR000403">
    <property type="entry name" value="PI3/4_kinase_cat_dom"/>
</dbReference>
<dbReference type="EMBL" id="QUSY01000006">
    <property type="protein sequence ID" value="RHY35224.1"/>
    <property type="molecule type" value="Genomic_DNA"/>
</dbReference>
<dbReference type="PROSITE" id="PS00916">
    <property type="entry name" value="PI3_4_KINASE_2"/>
    <property type="match status" value="1"/>
</dbReference>
<evidence type="ECO:0000256" key="1">
    <source>
        <dbReference type="ARBA" id="ARBA00001686"/>
    </source>
</evidence>
<dbReference type="GO" id="GO:0016020">
    <property type="term" value="C:membrane"/>
    <property type="evidence" value="ECO:0007669"/>
    <property type="project" value="TreeGrafter"/>
</dbReference>
<feature type="transmembrane region" description="Helical" evidence="6">
    <location>
        <begin position="376"/>
        <end position="398"/>
    </location>
</feature>
<dbReference type="GO" id="GO:0048015">
    <property type="term" value="P:phosphatidylinositol-mediated signaling"/>
    <property type="evidence" value="ECO:0007669"/>
    <property type="project" value="TreeGrafter"/>
</dbReference>
<sequence>MPCTCVGLLSLIMSAVAVVFSGTAAGLPLWSMLGMSPKGDFAAASFTAGVWGYCTDISYSSTGTSTSTSLQTMGPLSGTHGQCYLYYTTNSKVRVNLNNDPNNTVVLPNQGICATFNQDNGSSAARLFSTVEGISQATLDEFLAKTCGSQGKITLAFSMMSPVFGIVGSFMIALGVCCSKNRSCLVSFALFMTLLAGVWSLVVCIVWSQQQPSSTGLKFGLSYYLEIAALVSYATAVFFVGVHMTQGTSHEKAKASKGGSAKLQEALEKHKKIAAGGKQPTRLHRDLKSPLPSPSRDAAMFLSSAVGLLLEALVFCLYGIAPFVANRASIFERDWTNALDFRQSIACVIWLAGLRALLFAYVICVTKSSLYKTTRCFVFLIVCSQLCVLTVLSLIVYIFQNDTDAFSMYRSDAWMKGYWWSVMLASMVATTFQALCVICRNREREIPGNNEEEHIEQLLQEKKGIYGPDANSIAIDDAFFSTKKMKLERWRDKWEKLVSTFRSTTDPTFNAVLRIYAHKDDAAMRLEHLYDADPKEFEFYIPQLCSFLLLGAFQQSSEGKLSLILLRVCKESHVFAQKMRWYLESYCVGSPAYSSEESRMRVQMLIDEISVRGLDPSKKLLTHQAMGEKLSMVVPDILAAPESEILLKESESSSHYQTFQPIHEIGAVNPFTWNHRFVSELVELSSALRVIPRDERNMHLRQVLTDIHTTFLPSLSLFVPVGNPFHRIKKIHVNECFTFSTRERVPYLLCLEVVDFFTYEKKPMDRFAQLKNRFRLSMAGKADSSKPSTPIVRPGDLEVGTTPVRHLNDPDNLGFWSEPKAQETTLLDGLLGSLKPKALTPLSGLSQSSRGLSSKEESLLHGAHQAQHPVSPPLVSASSYDYPYPAHLSPKSLRPLPIHIPPHDHEHVVSPTALDGTFSPSDARLRRADSTDEFLASSRFVDDADTNGGYLHHAATPASSSDLPCVIFKERWADKEDRLRASSPWGHLPSWRLLPVIVKSNDDLRQEQFASQLIRQFANVFSDAKLPVFLRPYDVLATSPTAGLVEAIADTISLDSLKKNDPEFVSLQDFYSRRFGDPSSSTGLAAQKAFVESMAAYSIVCYLLQIKDRHNGNILVDADGHVIHIDFGFMLSNSPGNAAFESAPFKLTTDFVDVMGGPRSAAFRRFRSLCVRSFLVARKYRYRITLLVEMMVAGNEDLPCFQGDPRGTVDRLADRFRPNLSVHECEDFVHQLIDASLDNWRTRWYDKYQRWFATSMAGKLVKKQPPTSEPPTRKRKKGVHPLKRGRLEWGRHMTTKKQHFAATMIQRKFRAYRYHMDHLATRANVRSTMQRVKLHRIFFDREFWEGVNLRELKRTELEDLAFRLELPVAVGKKEKMIRTIQHWIDLRMHVQDVAIQAAMRAAEKKLQGS</sequence>
<evidence type="ECO:0000256" key="3">
    <source>
        <dbReference type="ARBA" id="ARBA00022679"/>
    </source>
</evidence>
<dbReference type="CDD" id="cd05168">
    <property type="entry name" value="PI4Kc_III_beta"/>
    <property type="match status" value="1"/>
</dbReference>
<dbReference type="Gene3D" id="1.10.1070.11">
    <property type="entry name" value="Phosphatidylinositol 3-/4-kinase, catalytic domain"/>
    <property type="match status" value="1"/>
</dbReference>
<comment type="caution">
    <text evidence="9">The sequence shown here is derived from an EMBL/GenBank/DDBJ whole genome shotgun (WGS) entry which is preliminary data.</text>
</comment>
<dbReference type="InterPro" id="IPR036940">
    <property type="entry name" value="PI3/4_kinase_cat_sf"/>
</dbReference>
<dbReference type="Gene3D" id="3.30.1010.10">
    <property type="entry name" value="Phosphatidylinositol 3-kinase Catalytic Subunit, Chain A, domain 4"/>
    <property type="match status" value="1"/>
</dbReference>
<organism evidence="9 10">
    <name type="scientific">Aphanomyces invadans</name>
    <dbReference type="NCBI Taxonomy" id="157072"/>
    <lineage>
        <taxon>Eukaryota</taxon>
        <taxon>Sar</taxon>
        <taxon>Stramenopiles</taxon>
        <taxon>Oomycota</taxon>
        <taxon>Saprolegniomycetes</taxon>
        <taxon>Saprolegniales</taxon>
        <taxon>Verrucalvaceae</taxon>
        <taxon>Aphanomyces</taxon>
    </lineage>
</organism>
<feature type="region of interest" description="Disordered" evidence="5">
    <location>
        <begin position="842"/>
        <end position="870"/>
    </location>
</feature>
<dbReference type="SMART" id="SM00146">
    <property type="entry name" value="PI3Kc"/>
    <property type="match status" value="1"/>
</dbReference>
<dbReference type="InterPro" id="IPR011009">
    <property type="entry name" value="Kinase-like_dom_sf"/>
</dbReference>
<evidence type="ECO:0000256" key="4">
    <source>
        <dbReference type="ARBA" id="ARBA00022777"/>
    </source>
</evidence>
<reference evidence="9 10" key="1">
    <citation type="submission" date="2018-08" db="EMBL/GenBank/DDBJ databases">
        <title>Aphanomyces genome sequencing and annotation.</title>
        <authorList>
            <person name="Minardi D."/>
            <person name="Oidtmann B."/>
            <person name="Van Der Giezen M."/>
            <person name="Studholme D.J."/>
        </authorList>
    </citation>
    <scope>NUCLEOTIDE SEQUENCE [LARGE SCALE GENOMIC DNA]</scope>
    <source>
        <strain evidence="9 10">NJM0002</strain>
    </source>
</reference>
<keyword evidence="4" id="KW-0418">Kinase</keyword>
<dbReference type="VEuPathDB" id="FungiDB:H310_01036"/>
<evidence type="ECO:0000256" key="6">
    <source>
        <dbReference type="SAM" id="Phobius"/>
    </source>
</evidence>
<feature type="signal peptide" evidence="7">
    <location>
        <begin position="1"/>
        <end position="17"/>
    </location>
</feature>
<feature type="transmembrane region" description="Helical" evidence="6">
    <location>
        <begin position="185"/>
        <end position="209"/>
    </location>
</feature>
<dbReference type="InterPro" id="IPR018936">
    <property type="entry name" value="PI3/4_kinase_CS"/>
</dbReference>
<feature type="compositionally biased region" description="Low complexity" evidence="5">
    <location>
        <begin position="842"/>
        <end position="852"/>
    </location>
</feature>
<keyword evidence="6" id="KW-1133">Transmembrane helix</keyword>
<dbReference type="PROSITE" id="PS00915">
    <property type="entry name" value="PI3_4_KINASE_1"/>
    <property type="match status" value="1"/>
</dbReference>
<feature type="chain" id="PRO_5019054553" description="1-phosphatidylinositol 4-kinase" evidence="7">
    <location>
        <begin position="18"/>
        <end position="1409"/>
    </location>
</feature>
<dbReference type="Proteomes" id="UP000285060">
    <property type="component" value="Unassembled WGS sequence"/>
</dbReference>
<accession>A0A418BAG0</accession>
<feature type="transmembrane region" description="Helical" evidence="6">
    <location>
        <begin position="341"/>
        <end position="364"/>
    </location>
</feature>
<dbReference type="PROSITE" id="PS50290">
    <property type="entry name" value="PI3_4_KINASE_3"/>
    <property type="match status" value="1"/>
</dbReference>
<evidence type="ECO:0000313" key="10">
    <source>
        <dbReference type="Proteomes" id="UP000285060"/>
    </source>
</evidence>
<keyword evidence="3" id="KW-0808">Transferase</keyword>
<keyword evidence="6" id="KW-0812">Transmembrane</keyword>
<feature type="transmembrane region" description="Helical" evidence="6">
    <location>
        <begin position="221"/>
        <end position="242"/>
    </location>
</feature>
<keyword evidence="6" id="KW-0472">Membrane</keyword>
<dbReference type="GO" id="GO:0005737">
    <property type="term" value="C:cytoplasm"/>
    <property type="evidence" value="ECO:0007669"/>
    <property type="project" value="TreeGrafter"/>
</dbReference>
<feature type="region of interest" description="Disordered" evidence="5">
    <location>
        <begin position="1261"/>
        <end position="1281"/>
    </location>
</feature>
<dbReference type="VEuPathDB" id="FungiDB:H310_01037"/>
<dbReference type="VEuPathDB" id="FungiDB:H310_00997"/>
<dbReference type="GO" id="GO:0004430">
    <property type="term" value="F:1-phosphatidylinositol 4-kinase activity"/>
    <property type="evidence" value="ECO:0007669"/>
    <property type="project" value="UniProtKB-EC"/>
</dbReference>
<comment type="catalytic activity">
    <reaction evidence="1">
        <text>a 1,2-diacyl-sn-glycero-3-phospho-(1D-myo-inositol) + ATP = a 1,2-diacyl-sn-glycero-3-phospho-(1D-myo-inositol 4-phosphate) + ADP + H(+)</text>
        <dbReference type="Rhea" id="RHEA:19877"/>
        <dbReference type="ChEBI" id="CHEBI:15378"/>
        <dbReference type="ChEBI" id="CHEBI:30616"/>
        <dbReference type="ChEBI" id="CHEBI:57880"/>
        <dbReference type="ChEBI" id="CHEBI:58178"/>
        <dbReference type="ChEBI" id="CHEBI:456216"/>
        <dbReference type="EC" id="2.7.1.67"/>
    </reaction>
</comment>
<dbReference type="EC" id="2.7.1.67" evidence="2"/>
<dbReference type="GO" id="GO:0046854">
    <property type="term" value="P:phosphatidylinositol phosphate biosynthetic process"/>
    <property type="evidence" value="ECO:0007669"/>
    <property type="project" value="InterPro"/>
</dbReference>
<feature type="transmembrane region" description="Helical" evidence="6">
    <location>
        <begin position="155"/>
        <end position="178"/>
    </location>
</feature>
<dbReference type="PANTHER" id="PTHR10048">
    <property type="entry name" value="PHOSPHATIDYLINOSITOL KINASE"/>
    <property type="match status" value="1"/>
</dbReference>
<dbReference type="SUPFAM" id="SSF56112">
    <property type="entry name" value="Protein kinase-like (PK-like)"/>
    <property type="match status" value="1"/>
</dbReference>
<evidence type="ECO:0000256" key="7">
    <source>
        <dbReference type="SAM" id="SignalP"/>
    </source>
</evidence>
<evidence type="ECO:0000259" key="8">
    <source>
        <dbReference type="PROSITE" id="PS50290"/>
    </source>
</evidence>
<evidence type="ECO:0000313" key="9">
    <source>
        <dbReference type="EMBL" id="RHY35224.1"/>
    </source>
</evidence>
<dbReference type="PANTHER" id="PTHR10048:SF22">
    <property type="entry name" value="PHOSPHATIDYLINOSITOL 4-KINASE BETA"/>
    <property type="match status" value="1"/>
</dbReference>
<feature type="transmembrane region" description="Helical" evidence="6">
    <location>
        <begin position="298"/>
        <end position="321"/>
    </location>
</feature>
<dbReference type="FunFam" id="1.10.1070.11:FF:000016">
    <property type="entry name" value="PIK1p Phosphatidylinositol 4-kinase"/>
    <property type="match status" value="1"/>
</dbReference>